<evidence type="ECO:0000313" key="1">
    <source>
        <dbReference type="EMBL" id="BBF70883.1"/>
    </source>
</evidence>
<keyword evidence="2" id="KW-1185">Reference proteome</keyword>
<sequence length="66" mass="7050">MSFAPYQVEIDMTQQPYSDAGKAVAEKGQVLLDGPDGIAIALTPDAAEITARELLRAAMEARSQVE</sequence>
<proteinExistence type="predicted"/>
<dbReference type="Proteomes" id="UP001059971">
    <property type="component" value="Chromosome 1"/>
</dbReference>
<gene>
    <name evidence="1" type="ORF">SBA_ch1_30830</name>
</gene>
<accession>A0ABM7G633</accession>
<reference evidence="1" key="1">
    <citation type="submission" date="2018-07" db="EMBL/GenBank/DDBJ databases">
        <title>Complete genome sequence of Sphingomonas bisphenolicum strain AO1, a bisphenol A degradative bacterium isolated from Japanese farm field.</title>
        <authorList>
            <person name="Murakami M."/>
            <person name="Koh M."/>
            <person name="Koba S."/>
            <person name="Matsumura Y."/>
        </authorList>
    </citation>
    <scope>NUCLEOTIDE SEQUENCE</scope>
    <source>
        <strain evidence="1">AO1</strain>
    </source>
</reference>
<organism evidence="1 2">
    <name type="scientific">Sphingomonas bisphenolicum</name>
    <dbReference type="NCBI Taxonomy" id="296544"/>
    <lineage>
        <taxon>Bacteria</taxon>
        <taxon>Pseudomonadati</taxon>
        <taxon>Pseudomonadota</taxon>
        <taxon>Alphaproteobacteria</taxon>
        <taxon>Sphingomonadales</taxon>
        <taxon>Sphingomonadaceae</taxon>
        <taxon>Sphingomonas</taxon>
    </lineage>
</organism>
<dbReference type="EMBL" id="AP018817">
    <property type="protein sequence ID" value="BBF70883.1"/>
    <property type="molecule type" value="Genomic_DNA"/>
</dbReference>
<name>A0ABM7G633_9SPHN</name>
<evidence type="ECO:0000313" key="2">
    <source>
        <dbReference type="Proteomes" id="UP001059971"/>
    </source>
</evidence>
<protein>
    <submittedName>
        <fullName evidence="1">Uncharacterized protein</fullName>
    </submittedName>
</protein>